<name>A0AAU9XSQ9_9CNID</name>
<dbReference type="Proteomes" id="UP001159428">
    <property type="component" value="Unassembled WGS sequence"/>
</dbReference>
<organism evidence="1 2">
    <name type="scientific">Pocillopora meandrina</name>
    <dbReference type="NCBI Taxonomy" id="46732"/>
    <lineage>
        <taxon>Eukaryota</taxon>
        <taxon>Metazoa</taxon>
        <taxon>Cnidaria</taxon>
        <taxon>Anthozoa</taxon>
        <taxon>Hexacorallia</taxon>
        <taxon>Scleractinia</taxon>
        <taxon>Astrocoeniina</taxon>
        <taxon>Pocilloporidae</taxon>
        <taxon>Pocillopora</taxon>
    </lineage>
</organism>
<dbReference type="AlphaFoldDB" id="A0AAU9XSQ9"/>
<proteinExistence type="predicted"/>
<protein>
    <submittedName>
        <fullName evidence="1">Uncharacterized protein</fullName>
    </submittedName>
</protein>
<comment type="caution">
    <text evidence="1">The sequence shown here is derived from an EMBL/GenBank/DDBJ whole genome shotgun (WGS) entry which is preliminary data.</text>
</comment>
<gene>
    <name evidence="1" type="ORF">PMEA_00029576</name>
</gene>
<evidence type="ECO:0000313" key="2">
    <source>
        <dbReference type="Proteomes" id="UP001159428"/>
    </source>
</evidence>
<evidence type="ECO:0000313" key="1">
    <source>
        <dbReference type="EMBL" id="CAH3156563.1"/>
    </source>
</evidence>
<reference evidence="1 2" key="1">
    <citation type="submission" date="2022-05" db="EMBL/GenBank/DDBJ databases">
        <authorList>
            <consortium name="Genoscope - CEA"/>
            <person name="William W."/>
        </authorList>
    </citation>
    <scope>NUCLEOTIDE SEQUENCE [LARGE SCALE GENOMIC DNA]</scope>
</reference>
<dbReference type="EMBL" id="CALNXJ010000061">
    <property type="protein sequence ID" value="CAH3156563.1"/>
    <property type="molecule type" value="Genomic_DNA"/>
</dbReference>
<keyword evidence="2" id="KW-1185">Reference proteome</keyword>
<sequence length="190" mass="21164">MNSDLLECKRKAKDLISSVDPPRNATGRKKGYIEVMADLWEDKVNESSSGLLDLSPDVLRGLHDKHPEAADIAEESLLHGPVDYIPPNVYDLIDEEMIHSSASKTKARQGHQEWTRNFIGESCALTTLRLRIAVFTRNLPKKSYHPCLLKAFTSCGLIPLDKNPGIRPIGVGDVLRRIVGKTVSGLLRRK</sequence>
<accession>A0AAU9XSQ9</accession>